<feature type="compositionally biased region" description="Polar residues" evidence="6">
    <location>
        <begin position="41"/>
        <end position="53"/>
    </location>
</feature>
<feature type="compositionally biased region" description="Basic and acidic residues" evidence="6">
    <location>
        <begin position="114"/>
        <end position="131"/>
    </location>
</feature>
<keyword evidence="2" id="KW-0819">tRNA processing</keyword>
<evidence type="ECO:0000256" key="3">
    <source>
        <dbReference type="ARBA" id="ARBA00023235"/>
    </source>
</evidence>
<dbReference type="Proteomes" id="UP000726737">
    <property type="component" value="Unassembled WGS sequence"/>
</dbReference>
<gene>
    <name evidence="8" type="primary">PUS1</name>
    <name evidence="8" type="ORF">BG011_006223</name>
</gene>
<dbReference type="GO" id="GO:1990481">
    <property type="term" value="P:mRNA pseudouridine synthesis"/>
    <property type="evidence" value="ECO:0007669"/>
    <property type="project" value="TreeGrafter"/>
</dbReference>
<accession>A0A9P6PU58</accession>
<comment type="similarity">
    <text evidence="1">Belongs to the tRNA pseudouridine synthase TruA family.</text>
</comment>
<feature type="domain" description="Pseudouridine synthase I TruA alpha/beta" evidence="7">
    <location>
        <begin position="354"/>
        <end position="457"/>
    </location>
</feature>
<feature type="region of interest" description="Disordered" evidence="6">
    <location>
        <begin position="41"/>
        <end position="66"/>
    </location>
</feature>
<dbReference type="InterPro" id="IPR041708">
    <property type="entry name" value="PUS1/PUS2-like"/>
</dbReference>
<dbReference type="OrthoDB" id="10256309at2759"/>
<dbReference type="PANTHER" id="PTHR11142:SF4">
    <property type="entry name" value="PSEUDOURIDYLATE SYNTHASE 1 HOMOLOG"/>
    <property type="match status" value="1"/>
</dbReference>
<dbReference type="PANTHER" id="PTHR11142">
    <property type="entry name" value="PSEUDOURIDYLATE SYNTHASE"/>
    <property type="match status" value="1"/>
</dbReference>
<dbReference type="AlphaFoldDB" id="A0A9P6PU58"/>
<evidence type="ECO:0000313" key="9">
    <source>
        <dbReference type="Proteomes" id="UP000726737"/>
    </source>
</evidence>
<evidence type="ECO:0000256" key="2">
    <source>
        <dbReference type="ARBA" id="ARBA00022694"/>
    </source>
</evidence>
<dbReference type="InterPro" id="IPR020094">
    <property type="entry name" value="TruA/RsuA/RluB/E/F_N"/>
</dbReference>
<proteinExistence type="inferred from homology"/>
<dbReference type="GO" id="GO:0005634">
    <property type="term" value="C:nucleus"/>
    <property type="evidence" value="ECO:0007669"/>
    <property type="project" value="TreeGrafter"/>
</dbReference>
<evidence type="ECO:0000313" key="8">
    <source>
        <dbReference type="EMBL" id="KAG0253695.1"/>
    </source>
</evidence>
<dbReference type="InterPro" id="IPR020097">
    <property type="entry name" value="PsdUridine_synth_TruA_a/b_dom"/>
</dbReference>
<dbReference type="InterPro" id="IPR001406">
    <property type="entry name" value="PsdUridine_synth_TruA"/>
</dbReference>
<keyword evidence="3" id="KW-0413">Isomerase</keyword>
<dbReference type="InterPro" id="IPR020095">
    <property type="entry name" value="PsdUridine_synth_TruA_C"/>
</dbReference>
<evidence type="ECO:0000256" key="4">
    <source>
        <dbReference type="PIRSR" id="PIRSR641708-1"/>
    </source>
</evidence>
<feature type="binding site" evidence="5">
    <location>
        <position position="282"/>
    </location>
    <ligand>
        <name>substrate</name>
    </ligand>
</feature>
<dbReference type="GO" id="GO:0031119">
    <property type="term" value="P:tRNA pseudouridine synthesis"/>
    <property type="evidence" value="ECO:0007669"/>
    <property type="project" value="InterPro"/>
</dbReference>
<feature type="region of interest" description="Disordered" evidence="6">
    <location>
        <begin position="81"/>
        <end position="131"/>
    </location>
</feature>
<dbReference type="GO" id="GO:0003723">
    <property type="term" value="F:RNA binding"/>
    <property type="evidence" value="ECO:0007669"/>
    <property type="project" value="InterPro"/>
</dbReference>
<dbReference type="InterPro" id="IPR020103">
    <property type="entry name" value="PsdUridine_synth_cat_dom_sf"/>
</dbReference>
<dbReference type="Pfam" id="PF01416">
    <property type="entry name" value="PseudoU_synth_1"/>
    <property type="match status" value="1"/>
</dbReference>
<dbReference type="CDD" id="cd02568">
    <property type="entry name" value="PseudoU_synth_PUS1_PUS2"/>
    <property type="match status" value="1"/>
</dbReference>
<dbReference type="EMBL" id="JAAAJA010000444">
    <property type="protein sequence ID" value="KAG0253695.1"/>
    <property type="molecule type" value="Genomic_DNA"/>
</dbReference>
<dbReference type="Gene3D" id="3.30.70.660">
    <property type="entry name" value="Pseudouridine synthase I, catalytic domain, C-terminal subdomain"/>
    <property type="match status" value="1"/>
</dbReference>
<dbReference type="SUPFAM" id="SSF55120">
    <property type="entry name" value="Pseudouridine synthase"/>
    <property type="match status" value="1"/>
</dbReference>
<evidence type="ECO:0000259" key="7">
    <source>
        <dbReference type="Pfam" id="PF01416"/>
    </source>
</evidence>
<organism evidence="8 9">
    <name type="scientific">Mortierella polycephala</name>
    <dbReference type="NCBI Taxonomy" id="41804"/>
    <lineage>
        <taxon>Eukaryota</taxon>
        <taxon>Fungi</taxon>
        <taxon>Fungi incertae sedis</taxon>
        <taxon>Mucoromycota</taxon>
        <taxon>Mortierellomycotina</taxon>
        <taxon>Mortierellomycetes</taxon>
        <taxon>Mortierellales</taxon>
        <taxon>Mortierellaceae</taxon>
        <taxon>Mortierella</taxon>
    </lineage>
</organism>
<reference evidence="8" key="1">
    <citation type="journal article" date="2020" name="Fungal Divers.">
        <title>Resolving the Mortierellaceae phylogeny through synthesis of multi-gene phylogenetics and phylogenomics.</title>
        <authorList>
            <person name="Vandepol N."/>
            <person name="Liber J."/>
            <person name="Desiro A."/>
            <person name="Na H."/>
            <person name="Kennedy M."/>
            <person name="Barry K."/>
            <person name="Grigoriev I.V."/>
            <person name="Miller A.N."/>
            <person name="O'Donnell K."/>
            <person name="Stajich J.E."/>
            <person name="Bonito G."/>
        </authorList>
    </citation>
    <scope>NUCLEOTIDE SEQUENCE</scope>
    <source>
        <strain evidence="8">KOD948</strain>
    </source>
</reference>
<dbReference type="GO" id="GO:0009982">
    <property type="term" value="F:pseudouridine synthase activity"/>
    <property type="evidence" value="ECO:0007669"/>
    <property type="project" value="InterPro"/>
</dbReference>
<feature type="active site" description="Nucleophile" evidence="4">
    <location>
        <position position="226"/>
    </location>
</feature>
<evidence type="ECO:0000256" key="1">
    <source>
        <dbReference type="ARBA" id="ARBA00009375"/>
    </source>
</evidence>
<dbReference type="NCBIfam" id="TIGR00071">
    <property type="entry name" value="hisT_truA"/>
    <property type="match status" value="1"/>
</dbReference>
<evidence type="ECO:0000256" key="6">
    <source>
        <dbReference type="SAM" id="MobiDB-lite"/>
    </source>
</evidence>
<dbReference type="Gene3D" id="3.30.70.580">
    <property type="entry name" value="Pseudouridine synthase I, catalytic domain, N-terminal subdomain"/>
    <property type="match status" value="1"/>
</dbReference>
<evidence type="ECO:0000256" key="5">
    <source>
        <dbReference type="PIRSR" id="PIRSR641708-2"/>
    </source>
</evidence>
<name>A0A9P6PU58_9FUNG</name>
<comment type="caution">
    <text evidence="8">The sequence shown here is derived from an EMBL/GenBank/DDBJ whole genome shotgun (WGS) entry which is preliminary data.</text>
</comment>
<protein>
    <submittedName>
        <fullName evidence="8">tRNA pseudouridine synthase 1</fullName>
    </submittedName>
</protein>
<sequence>MSNSENNDATTVQQNELVAAAAPVPASAEVTTTLDVNIETISEAGQDQGSGESASKRLRVKIEKEDTSSYIGAKRSKVRGNIRGADKYKGKKGPSGPGSRNAEDAAAIAAKAGESGESKAEGSVDASAEDKEARIPKRKIALLMGYCGTGYQGMQVNQNAKTIEGELFKAMVQAGAVSKDNSDDIKKVRIEYWNDRQLPHLPGSKILRDNIILFFQVSMMRSARTDKGVHAAGNVVSLKMIVDVEDIIGKINACLPEQIRLFGYVRTLNSFNARTLCDSRVYEYLLPTYVFLPRPPLPERSETATTTAVLREDAPEGSLAWDQNVHISTPEEMAEKRKYRIDEATLAKVREGFASYIGTKNFHNFTIGKNFKEKSCQRFMMKFDVSDPKMIQGTEWLSLKVHGQSFMLHQIRKMVALVIMIIRTDTPMKLIPETFNANKINIPKAPSLGLLLERPVFEAYNRKIHGTHQPLEFDPYREEMDAFKEKFIYEGIIKEELDFNRFDEYLQIMDGNAQKFNFGYLNKEGIIPEDAIIKRGDTLQADPSDVESDGES</sequence>
<keyword evidence="9" id="KW-1185">Reference proteome</keyword>